<accession>A0ABQ4GTF3</accession>
<feature type="transmembrane region" description="Helical" evidence="4">
    <location>
        <begin position="74"/>
        <end position="90"/>
    </location>
</feature>
<evidence type="ECO:0000256" key="4">
    <source>
        <dbReference type="SAM" id="Phobius"/>
    </source>
</evidence>
<keyword evidence="3" id="KW-0902">Two-component regulatory system</keyword>
<dbReference type="Pfam" id="PF07730">
    <property type="entry name" value="HisKA_3"/>
    <property type="match status" value="1"/>
</dbReference>
<dbReference type="GO" id="GO:0016301">
    <property type="term" value="F:kinase activity"/>
    <property type="evidence" value="ECO:0007669"/>
    <property type="project" value="UniProtKB-KW"/>
</dbReference>
<feature type="domain" description="Signal transduction histidine kinase subgroup 3 dimerisation and phosphoacceptor" evidence="5">
    <location>
        <begin position="183"/>
        <end position="248"/>
    </location>
</feature>
<keyword evidence="4" id="KW-0812">Transmembrane</keyword>
<keyword evidence="4" id="KW-0472">Membrane</keyword>
<comment type="caution">
    <text evidence="6">The sequence shown here is derived from an EMBL/GenBank/DDBJ whole genome shotgun (WGS) entry which is preliminary data.</text>
</comment>
<keyword evidence="2 6" id="KW-0418">Kinase</keyword>
<dbReference type="PANTHER" id="PTHR24421:SF63">
    <property type="entry name" value="SENSOR HISTIDINE KINASE DESK"/>
    <property type="match status" value="1"/>
</dbReference>
<feature type="transmembrane region" description="Helical" evidence="4">
    <location>
        <begin position="118"/>
        <end position="135"/>
    </location>
</feature>
<dbReference type="EMBL" id="BOOF01000033">
    <property type="protein sequence ID" value="GIH64715.1"/>
    <property type="molecule type" value="Genomic_DNA"/>
</dbReference>
<dbReference type="Gene3D" id="3.30.565.10">
    <property type="entry name" value="Histidine kinase-like ATPase, C-terminal domain"/>
    <property type="match status" value="1"/>
</dbReference>
<keyword evidence="1" id="KW-0808">Transferase</keyword>
<dbReference type="SUPFAM" id="SSF55874">
    <property type="entry name" value="ATPase domain of HSP90 chaperone/DNA topoisomerase II/histidine kinase"/>
    <property type="match status" value="1"/>
</dbReference>
<dbReference type="InterPro" id="IPR050482">
    <property type="entry name" value="Sensor_HK_TwoCompSys"/>
</dbReference>
<sequence>MTSERDTWLDPLREGERGPDAKGMYMWVAVTAAPVWDIAHGRSHPLWLAWPAVLATAGLYVVTTHYAFTDRRRALPVLGLLAAVVLASAAGFRHNWLYLVVMLAVATGITVRGKVLPVVLFAECAAALAVAAGAGTDLTGILALVWGTFTAGLIPAIIIRLWEAIHELKATREELARAAVTEERLRFSRDLHDLLGHTLSVMVVKAEAVRRLSRVDADAAAGQAADIEQIGRQALTEVRAAVTGYRGKGLTAELDSARAALADAGIEATVRTSSVRPGPETDALLGWAVREGVTNVVRHSRASACEIGLRDEGGLLVLEIRDDGPPKKAHGHGNGLIGLRERVKAAAGTVETTAPPDGGFLLRVAVPYAKEDGQ</sequence>
<dbReference type="Gene3D" id="1.20.5.1930">
    <property type="match status" value="1"/>
</dbReference>
<dbReference type="PANTHER" id="PTHR24421">
    <property type="entry name" value="NITRATE/NITRITE SENSOR PROTEIN NARX-RELATED"/>
    <property type="match status" value="1"/>
</dbReference>
<evidence type="ECO:0000313" key="6">
    <source>
        <dbReference type="EMBL" id="GIH64715.1"/>
    </source>
</evidence>
<reference evidence="6 7" key="1">
    <citation type="submission" date="2021-01" db="EMBL/GenBank/DDBJ databases">
        <title>Whole genome shotgun sequence of Microbispora siamensis NBRC 104113.</title>
        <authorList>
            <person name="Komaki H."/>
            <person name="Tamura T."/>
        </authorList>
    </citation>
    <scope>NUCLEOTIDE SEQUENCE [LARGE SCALE GENOMIC DNA]</scope>
    <source>
        <strain evidence="6 7">NBRC 104113</strain>
    </source>
</reference>
<evidence type="ECO:0000256" key="3">
    <source>
        <dbReference type="ARBA" id="ARBA00023012"/>
    </source>
</evidence>
<proteinExistence type="predicted"/>
<evidence type="ECO:0000256" key="2">
    <source>
        <dbReference type="ARBA" id="ARBA00022777"/>
    </source>
</evidence>
<evidence type="ECO:0000259" key="5">
    <source>
        <dbReference type="Pfam" id="PF07730"/>
    </source>
</evidence>
<protein>
    <submittedName>
        <fullName evidence="6">Two-component sensor histidine kinase</fullName>
    </submittedName>
</protein>
<keyword evidence="7" id="KW-1185">Reference proteome</keyword>
<organism evidence="6 7">
    <name type="scientific">Microbispora siamensis</name>
    <dbReference type="NCBI Taxonomy" id="564413"/>
    <lineage>
        <taxon>Bacteria</taxon>
        <taxon>Bacillati</taxon>
        <taxon>Actinomycetota</taxon>
        <taxon>Actinomycetes</taxon>
        <taxon>Streptosporangiales</taxon>
        <taxon>Streptosporangiaceae</taxon>
        <taxon>Microbispora</taxon>
    </lineage>
</organism>
<dbReference type="Proteomes" id="UP000660454">
    <property type="component" value="Unassembled WGS sequence"/>
</dbReference>
<keyword evidence="4" id="KW-1133">Transmembrane helix</keyword>
<dbReference type="RefSeq" id="WP_204050910.1">
    <property type="nucleotide sequence ID" value="NZ_BOOF01000033.1"/>
</dbReference>
<gene>
    <name evidence="6" type="ORF">Msi02_55320</name>
</gene>
<name>A0ABQ4GTF3_9ACTN</name>
<dbReference type="CDD" id="cd16917">
    <property type="entry name" value="HATPase_UhpB-NarQ-NarX-like"/>
    <property type="match status" value="1"/>
</dbReference>
<evidence type="ECO:0000256" key="1">
    <source>
        <dbReference type="ARBA" id="ARBA00022679"/>
    </source>
</evidence>
<feature type="transmembrane region" description="Helical" evidence="4">
    <location>
        <begin position="44"/>
        <end position="62"/>
    </location>
</feature>
<dbReference type="InterPro" id="IPR011712">
    <property type="entry name" value="Sig_transdc_His_kin_sub3_dim/P"/>
</dbReference>
<dbReference type="InterPro" id="IPR036890">
    <property type="entry name" value="HATPase_C_sf"/>
</dbReference>
<feature type="transmembrane region" description="Helical" evidence="4">
    <location>
        <begin position="96"/>
        <end position="111"/>
    </location>
</feature>
<evidence type="ECO:0000313" key="7">
    <source>
        <dbReference type="Proteomes" id="UP000660454"/>
    </source>
</evidence>
<feature type="transmembrane region" description="Helical" evidence="4">
    <location>
        <begin position="141"/>
        <end position="162"/>
    </location>
</feature>